<keyword evidence="3" id="KW-1185">Reference proteome</keyword>
<feature type="transmembrane region" description="Helical" evidence="1">
    <location>
        <begin position="358"/>
        <end position="379"/>
    </location>
</feature>
<feature type="transmembrane region" description="Helical" evidence="1">
    <location>
        <begin position="158"/>
        <end position="178"/>
    </location>
</feature>
<proteinExistence type="predicted"/>
<dbReference type="InterPro" id="IPR010640">
    <property type="entry name" value="Low_temperature_requirement_A"/>
</dbReference>
<dbReference type="PANTHER" id="PTHR36840">
    <property type="entry name" value="BLL5714 PROTEIN"/>
    <property type="match status" value="1"/>
</dbReference>
<organism evidence="2 3">
    <name type="scientific">Ktedonosporobacter rubrisoli</name>
    <dbReference type="NCBI Taxonomy" id="2509675"/>
    <lineage>
        <taxon>Bacteria</taxon>
        <taxon>Bacillati</taxon>
        <taxon>Chloroflexota</taxon>
        <taxon>Ktedonobacteria</taxon>
        <taxon>Ktedonobacterales</taxon>
        <taxon>Ktedonosporobacteraceae</taxon>
        <taxon>Ktedonosporobacter</taxon>
    </lineage>
</organism>
<gene>
    <name evidence="2" type="ORF">EPA93_09415</name>
</gene>
<dbReference type="OrthoDB" id="9798526at2"/>
<dbReference type="EMBL" id="CP035758">
    <property type="protein sequence ID" value="QBD76218.1"/>
    <property type="molecule type" value="Genomic_DNA"/>
</dbReference>
<feature type="transmembrane region" description="Helical" evidence="1">
    <location>
        <begin position="323"/>
        <end position="346"/>
    </location>
</feature>
<sequence length="439" mass="48250">MRAIPPTSVASRQHIFFFDLALFSPSSACIMKEASALSDDPAFWKGRMMRDTGRIRVLRERSEDEARVTSAELFFDLVYVFAVTQLTRYLLAHLSLRGAGETLLLLLAVWLAWNSTGWTTNYFDPDTLPVRLMLMGVMLVSLIMSVSLPEAFGDRGPGFAWAFVVIQIGRTLFALAALGRRNVLRLIYLRVLVWWSISGLLWLAGALMHEDIRIIIWAAAVTMDYVIEWCGFPVPGLGRSRTADYTIVGGHLAERCEQFVIIALGESIVDIGISFAEQPSAAATVAGFAVAFITSVALWWIYFDREAQAGRQVISATADPGRLGVSAYTYFHIPMVAGIIAVAGAFELTITHPTEQASAALTILILGGLALYLFGNALFRRALWNYMPWSRLVAIVVLVALVPLTIILSALLLLTLATLILVALGLWDVSAAHMKLRAP</sequence>
<dbReference type="KEGG" id="kbs:EPA93_09415"/>
<dbReference type="PANTHER" id="PTHR36840:SF1">
    <property type="entry name" value="BLL5714 PROTEIN"/>
    <property type="match status" value="1"/>
</dbReference>
<protein>
    <submittedName>
        <fullName evidence="2">Low temperature requirement protein A</fullName>
    </submittedName>
</protein>
<accession>A0A4P6JLV8</accession>
<keyword evidence="1" id="KW-0472">Membrane</keyword>
<evidence type="ECO:0000256" key="1">
    <source>
        <dbReference type="SAM" id="Phobius"/>
    </source>
</evidence>
<keyword evidence="1" id="KW-0812">Transmembrane</keyword>
<feature type="transmembrane region" description="Helical" evidence="1">
    <location>
        <begin position="391"/>
        <end position="424"/>
    </location>
</feature>
<reference evidence="2 3" key="1">
    <citation type="submission" date="2019-01" db="EMBL/GenBank/DDBJ databases">
        <title>Ktedonosporobacter rubrisoli SCAWS-G2.</title>
        <authorList>
            <person name="Huang Y."/>
            <person name="Yan B."/>
        </authorList>
    </citation>
    <scope>NUCLEOTIDE SEQUENCE [LARGE SCALE GENOMIC DNA]</scope>
    <source>
        <strain evidence="2 3">SCAWS-G2</strain>
    </source>
</reference>
<feature type="transmembrane region" description="Helical" evidence="1">
    <location>
        <begin position="132"/>
        <end position="152"/>
    </location>
</feature>
<feature type="transmembrane region" description="Helical" evidence="1">
    <location>
        <begin position="187"/>
        <end position="208"/>
    </location>
</feature>
<keyword evidence="1" id="KW-1133">Transmembrane helix</keyword>
<name>A0A4P6JLV8_KTERU</name>
<dbReference type="Proteomes" id="UP000290365">
    <property type="component" value="Chromosome"/>
</dbReference>
<dbReference type="AlphaFoldDB" id="A0A4P6JLV8"/>
<dbReference type="Pfam" id="PF06772">
    <property type="entry name" value="LtrA"/>
    <property type="match status" value="1"/>
</dbReference>
<evidence type="ECO:0000313" key="3">
    <source>
        <dbReference type="Proteomes" id="UP000290365"/>
    </source>
</evidence>
<evidence type="ECO:0000313" key="2">
    <source>
        <dbReference type="EMBL" id="QBD76218.1"/>
    </source>
</evidence>
<feature type="transmembrane region" description="Helical" evidence="1">
    <location>
        <begin position="282"/>
        <end position="302"/>
    </location>
</feature>